<evidence type="ECO:0000313" key="14">
    <source>
        <dbReference type="Proteomes" id="UP000541955"/>
    </source>
</evidence>
<evidence type="ECO:0000256" key="1">
    <source>
        <dbReference type="ARBA" id="ARBA00023159"/>
    </source>
</evidence>
<dbReference type="EMBL" id="JAARZA010000009">
    <property type="protein sequence ID" value="MBC2242039.1"/>
    <property type="molecule type" value="Genomic_DNA"/>
</dbReference>
<dbReference type="AlphaFoldDB" id="A0A099WG90"/>
<evidence type="ECO:0000313" key="7">
    <source>
        <dbReference type="EMBL" id="MBC2177906.1"/>
    </source>
</evidence>
<evidence type="ECO:0000313" key="15">
    <source>
        <dbReference type="Proteomes" id="UP000543379"/>
    </source>
</evidence>
<dbReference type="Proteomes" id="UP000546244">
    <property type="component" value="Unassembled WGS sequence"/>
</dbReference>
<dbReference type="EMBL" id="JAARRW010000009">
    <property type="protein sequence ID" value="MBC1563583.1"/>
    <property type="molecule type" value="Genomic_DNA"/>
</dbReference>
<evidence type="ECO:0000313" key="4">
    <source>
        <dbReference type="EMBL" id="MBC1331666.1"/>
    </source>
</evidence>
<dbReference type="EMBL" id="JAARYY010000012">
    <property type="protein sequence ID" value="MBC2245523.1"/>
    <property type="molecule type" value="Genomic_DNA"/>
</dbReference>
<dbReference type="Proteomes" id="UP000547643">
    <property type="component" value="Unassembled WGS sequence"/>
</dbReference>
<dbReference type="EMBL" id="JAAROL010000002">
    <property type="protein sequence ID" value="MBC1331666.1"/>
    <property type="molecule type" value="Genomic_DNA"/>
</dbReference>
<dbReference type="EMBL" id="JAARMV010000001">
    <property type="protein sequence ID" value="MBC2371075.1"/>
    <property type="molecule type" value="Genomic_DNA"/>
</dbReference>
<dbReference type="GeneID" id="58718990"/>
<evidence type="ECO:0000313" key="12">
    <source>
        <dbReference type="Proteomes" id="UP000532866"/>
    </source>
</evidence>
<evidence type="ECO:0000313" key="9">
    <source>
        <dbReference type="EMBL" id="MBC2245523.1"/>
    </source>
</evidence>
<dbReference type="EMBL" id="JNFA01000008">
    <property type="protein sequence ID" value="KGL43155.1"/>
    <property type="molecule type" value="Genomic_DNA"/>
</dbReference>
<reference evidence="12 13" key="2">
    <citation type="submission" date="2020-03" db="EMBL/GenBank/DDBJ databases">
        <title>Soil Listeria distribution.</title>
        <authorList>
            <person name="Liao J."/>
            <person name="Wiedmann M."/>
        </authorList>
    </citation>
    <scope>NUCLEOTIDE SEQUENCE [LARGE SCALE GENOMIC DNA]</scope>
    <source>
        <strain evidence="8 19">FSL L7-0149</strain>
        <strain evidence="9 18">FSL L7-0153</strain>
        <strain evidence="7 13">FSL L7-0259</strain>
        <strain evidence="6 17">FSL L7-1017</strain>
        <strain evidence="5 14">FSL L7-1387</strain>
        <strain evidence="3 15">FSL L7-1816</strain>
        <strain evidence="4 12">FSL L7-1833</strain>
        <strain evidence="10 16">FSL L7-1850</strain>
    </source>
</reference>
<dbReference type="Proteomes" id="UP000550367">
    <property type="component" value="Unassembled WGS sequence"/>
</dbReference>
<dbReference type="Proteomes" id="UP000029844">
    <property type="component" value="Unassembled WGS sequence"/>
</dbReference>
<evidence type="ECO:0000313" key="11">
    <source>
        <dbReference type="Proteomes" id="UP000029844"/>
    </source>
</evidence>
<proteinExistence type="predicted"/>
<protein>
    <submittedName>
        <fullName evidence="3">Crp/Fnr family transcriptional regulator</fullName>
    </submittedName>
</protein>
<evidence type="ECO:0000313" key="2">
    <source>
        <dbReference type="EMBL" id="KGL43155.1"/>
    </source>
</evidence>
<name>A0A099WG90_9LIST</name>
<evidence type="ECO:0000313" key="13">
    <source>
        <dbReference type="Proteomes" id="UP000541735"/>
    </source>
</evidence>
<dbReference type="Proteomes" id="UP000532866">
    <property type="component" value="Unassembled WGS sequence"/>
</dbReference>
<dbReference type="Proteomes" id="UP000553016">
    <property type="component" value="Unassembled WGS sequence"/>
</dbReference>
<dbReference type="EMBL" id="JAAROV010000007">
    <property type="protein sequence ID" value="MBC1318389.1"/>
    <property type="molecule type" value="Genomic_DNA"/>
</dbReference>
<dbReference type="Proteomes" id="UP000541735">
    <property type="component" value="Unassembled WGS sequence"/>
</dbReference>
<dbReference type="EMBL" id="JAARUV010000002">
    <property type="protein sequence ID" value="MBC1778732.1"/>
    <property type="molecule type" value="Genomic_DNA"/>
</dbReference>
<evidence type="ECO:0000313" key="17">
    <source>
        <dbReference type="Proteomes" id="UP000547643"/>
    </source>
</evidence>
<dbReference type="OrthoDB" id="2364557at2"/>
<keyword evidence="1" id="KW-0010">Activator</keyword>
<evidence type="ECO:0000313" key="3">
    <source>
        <dbReference type="EMBL" id="MBC1318389.1"/>
    </source>
</evidence>
<reference evidence="2 11" key="1">
    <citation type="submission" date="2014-05" db="EMBL/GenBank/DDBJ databases">
        <title>Novel Listeriaceae from food processing environments.</title>
        <authorList>
            <person name="den Bakker H.C."/>
        </authorList>
    </citation>
    <scope>NUCLEOTIDE SEQUENCE [LARGE SCALE GENOMIC DNA]</scope>
    <source>
        <strain evidence="2 11">FSL A5-0281</strain>
    </source>
</reference>
<keyword evidence="11" id="KW-1185">Reference proteome</keyword>
<evidence type="ECO:0000313" key="18">
    <source>
        <dbReference type="Proteomes" id="UP000550367"/>
    </source>
</evidence>
<evidence type="ECO:0000313" key="10">
    <source>
        <dbReference type="EMBL" id="MBC2371075.1"/>
    </source>
</evidence>
<dbReference type="eggNOG" id="ENOG502ZGQ1">
    <property type="taxonomic scope" value="Bacteria"/>
</dbReference>
<dbReference type="Proteomes" id="UP000543379">
    <property type="component" value="Unassembled WGS sequence"/>
</dbReference>
<dbReference type="EMBL" id="JAARYD010000008">
    <property type="protein sequence ID" value="MBC2177906.1"/>
    <property type="molecule type" value="Genomic_DNA"/>
</dbReference>
<organism evidence="2 11">
    <name type="scientific">Listeria booriae</name>
    <dbReference type="NCBI Taxonomy" id="1552123"/>
    <lineage>
        <taxon>Bacteria</taxon>
        <taxon>Bacillati</taxon>
        <taxon>Bacillota</taxon>
        <taxon>Bacilli</taxon>
        <taxon>Bacillales</taxon>
        <taxon>Listeriaceae</taxon>
        <taxon>Listeria</taxon>
    </lineage>
</organism>
<evidence type="ECO:0000313" key="6">
    <source>
        <dbReference type="EMBL" id="MBC1778732.1"/>
    </source>
</evidence>
<evidence type="ECO:0000313" key="16">
    <source>
        <dbReference type="Proteomes" id="UP000546244"/>
    </source>
</evidence>
<evidence type="ECO:0000313" key="19">
    <source>
        <dbReference type="Proteomes" id="UP000553016"/>
    </source>
</evidence>
<dbReference type="InterPro" id="IPR018490">
    <property type="entry name" value="cNMP-bd_dom_sf"/>
</dbReference>
<evidence type="ECO:0000313" key="5">
    <source>
        <dbReference type="EMBL" id="MBC1563583.1"/>
    </source>
</evidence>
<dbReference type="Proteomes" id="UP000541955">
    <property type="component" value="Unassembled WGS sequence"/>
</dbReference>
<gene>
    <name evidence="2" type="ORF">EP57_03360</name>
    <name evidence="4" type="ORF">HB759_06930</name>
    <name evidence="3" type="ORF">HB811_16550</name>
    <name evidence="5" type="ORF">HB902_16030</name>
    <name evidence="10" type="ORF">HBP98_03545</name>
    <name evidence="6" type="ORF">HCA46_07785</name>
    <name evidence="9" type="ORF">HCB25_15775</name>
    <name evidence="7" type="ORF">HCB27_14855</name>
    <name evidence="8" type="ORF">HCB35_16305</name>
</gene>
<accession>A0A099WG90</accession>
<dbReference type="RefSeq" id="WP_052167525.1">
    <property type="nucleotide sequence ID" value="NZ_CBCSHQ010000009.1"/>
</dbReference>
<comment type="caution">
    <text evidence="2">The sequence shown here is derived from an EMBL/GenBank/DDBJ whole genome shotgun (WGS) entry which is preliminary data.</text>
</comment>
<dbReference type="STRING" id="1552123.EP57_03360"/>
<sequence length="219" mass="25345">MNLYKDTHLFGLVMNMVQDLEMNKLSSNDVKELKLLRNECLDKKLIKKNLFIIMTGVIQTECGNGNITDFIREGEVLFVQPIRNDTQQEWLPEYKAITSCKIIQVSKEFFLNFSSIKPSYMELILQMTANKLMYVMNDSRKYDLSVEERFDFSLAELGHCLGEQVEDNSFVLPRYINKNKIASFSKTSRKYTAQRLQLLEKRGDINAVGNNILISSIGF</sequence>
<dbReference type="InterPro" id="IPR014710">
    <property type="entry name" value="RmlC-like_jellyroll"/>
</dbReference>
<evidence type="ECO:0000313" key="8">
    <source>
        <dbReference type="EMBL" id="MBC2242039.1"/>
    </source>
</evidence>
<dbReference type="Gene3D" id="2.60.120.10">
    <property type="entry name" value="Jelly Rolls"/>
    <property type="match status" value="1"/>
</dbReference>
<dbReference type="SUPFAM" id="SSF51206">
    <property type="entry name" value="cAMP-binding domain-like"/>
    <property type="match status" value="1"/>
</dbReference>